<name>A0A1E7KQW3_9ACTN</name>
<evidence type="ECO:0000256" key="7">
    <source>
        <dbReference type="ARBA" id="ARBA00023049"/>
    </source>
</evidence>
<evidence type="ECO:0000256" key="6">
    <source>
        <dbReference type="ARBA" id="ARBA00022997"/>
    </source>
</evidence>
<dbReference type="PANTHER" id="PTHR43126">
    <property type="entry name" value="D-ALANYL-D-ALANINE DIPEPTIDASE"/>
    <property type="match status" value="1"/>
</dbReference>
<dbReference type="Proteomes" id="UP000176005">
    <property type="component" value="Unassembled WGS sequence"/>
</dbReference>
<dbReference type="GO" id="GO:0008237">
    <property type="term" value="F:metallopeptidase activity"/>
    <property type="evidence" value="ECO:0007669"/>
    <property type="project" value="UniProtKB-KW"/>
</dbReference>
<dbReference type="PATRIC" id="fig|518642.10.peg.928"/>
<evidence type="ECO:0000256" key="1">
    <source>
        <dbReference type="ARBA" id="ARBA00001362"/>
    </source>
</evidence>
<keyword evidence="2" id="KW-0645">Protease</keyword>
<comment type="catalytic activity">
    <reaction evidence="1">
        <text>D-alanyl-D-alanine + H2O = 2 D-alanine</text>
        <dbReference type="Rhea" id="RHEA:20661"/>
        <dbReference type="ChEBI" id="CHEBI:15377"/>
        <dbReference type="ChEBI" id="CHEBI:57416"/>
        <dbReference type="ChEBI" id="CHEBI:57822"/>
        <dbReference type="EC" id="3.4.13.22"/>
    </reaction>
</comment>
<dbReference type="SUPFAM" id="SSF55166">
    <property type="entry name" value="Hedgehog/DD-peptidase"/>
    <property type="match status" value="1"/>
</dbReference>
<comment type="caution">
    <text evidence="9">The sequence shown here is derived from an EMBL/GenBank/DDBJ whole genome shotgun (WGS) entry which is preliminary data.</text>
</comment>
<dbReference type="GO" id="GO:0006508">
    <property type="term" value="P:proteolysis"/>
    <property type="evidence" value="ECO:0007669"/>
    <property type="project" value="UniProtKB-KW"/>
</dbReference>
<proteinExistence type="predicted"/>
<dbReference type="GO" id="GO:0071555">
    <property type="term" value="P:cell wall organization"/>
    <property type="evidence" value="ECO:0007669"/>
    <property type="project" value="UniProtKB-KW"/>
</dbReference>
<dbReference type="PANTHER" id="PTHR43126:SF2">
    <property type="entry name" value="D-ALANYL-D-ALANINE DIPEPTIDASE"/>
    <property type="match status" value="1"/>
</dbReference>
<evidence type="ECO:0000313" key="10">
    <source>
        <dbReference type="Proteomes" id="UP000176005"/>
    </source>
</evidence>
<evidence type="ECO:0000256" key="4">
    <source>
        <dbReference type="ARBA" id="ARBA00022801"/>
    </source>
</evidence>
<dbReference type="EMBL" id="LJGW01000646">
    <property type="protein sequence ID" value="OEV06318.1"/>
    <property type="molecule type" value="Genomic_DNA"/>
</dbReference>
<dbReference type="GO" id="GO:0046872">
    <property type="term" value="F:metal ion binding"/>
    <property type="evidence" value="ECO:0007669"/>
    <property type="project" value="UniProtKB-KW"/>
</dbReference>
<keyword evidence="8" id="KW-0961">Cell wall biogenesis/degradation</keyword>
<evidence type="ECO:0000313" key="9">
    <source>
        <dbReference type="EMBL" id="OEV06318.1"/>
    </source>
</evidence>
<keyword evidence="6" id="KW-0224">Dipeptidase</keyword>
<evidence type="ECO:0000256" key="5">
    <source>
        <dbReference type="ARBA" id="ARBA00022833"/>
    </source>
</evidence>
<evidence type="ECO:0000256" key="8">
    <source>
        <dbReference type="ARBA" id="ARBA00023316"/>
    </source>
</evidence>
<gene>
    <name evidence="9" type="ORF">AN218_30770</name>
</gene>
<organism evidence="9 10">
    <name type="scientific">Streptomyces nanshensis</name>
    <dbReference type="NCBI Taxonomy" id="518642"/>
    <lineage>
        <taxon>Bacteria</taxon>
        <taxon>Bacillati</taxon>
        <taxon>Actinomycetota</taxon>
        <taxon>Actinomycetes</taxon>
        <taxon>Kitasatosporales</taxon>
        <taxon>Streptomycetaceae</taxon>
        <taxon>Streptomyces</taxon>
    </lineage>
</organism>
<dbReference type="InterPro" id="IPR009045">
    <property type="entry name" value="Zn_M74/Hedgehog-like"/>
</dbReference>
<keyword evidence="10" id="KW-1185">Reference proteome</keyword>
<evidence type="ECO:0000256" key="2">
    <source>
        <dbReference type="ARBA" id="ARBA00022670"/>
    </source>
</evidence>
<reference evidence="9 10" key="1">
    <citation type="journal article" date="2016" name="Front. Microbiol.">
        <title>Comparative Genomics Analysis of Streptomyces Species Reveals Their Adaptation to the Marine Environment and Their Diversity at the Genomic Level.</title>
        <authorList>
            <person name="Tian X."/>
            <person name="Zhang Z."/>
            <person name="Yang T."/>
            <person name="Chen M."/>
            <person name="Li J."/>
            <person name="Chen F."/>
            <person name="Yang J."/>
            <person name="Li W."/>
            <person name="Zhang B."/>
            <person name="Zhang Z."/>
            <person name="Wu J."/>
            <person name="Zhang C."/>
            <person name="Long L."/>
            <person name="Xiao J."/>
        </authorList>
    </citation>
    <scope>NUCLEOTIDE SEQUENCE [LARGE SCALE GENOMIC DNA]</scope>
    <source>
        <strain evidence="9 10">SCSIO 10429</strain>
    </source>
</reference>
<keyword evidence="3" id="KW-0479">Metal-binding</keyword>
<protein>
    <submittedName>
        <fullName evidence="9">Dipeptidase</fullName>
    </submittedName>
</protein>
<keyword evidence="5" id="KW-0862">Zinc</keyword>
<dbReference type="AlphaFoldDB" id="A0A1E7KQW3"/>
<dbReference type="InterPro" id="IPR000755">
    <property type="entry name" value="A_A_dipeptidase"/>
</dbReference>
<evidence type="ECO:0000256" key="3">
    <source>
        <dbReference type="ARBA" id="ARBA00022723"/>
    </source>
</evidence>
<dbReference type="Gene3D" id="3.30.1380.10">
    <property type="match status" value="1"/>
</dbReference>
<dbReference type="GO" id="GO:0160237">
    <property type="term" value="F:D-Ala-D-Ala dipeptidase activity"/>
    <property type="evidence" value="ECO:0007669"/>
    <property type="project" value="UniProtKB-EC"/>
</dbReference>
<sequence length="222" mass="24587">MLCGRYAVDGIVLMSDPRVAAVAVEECGEPLVDCRTRFHVDERRSDPEGHWAHLRAGVADRLALAERSLPYGWHWLLVEGYRSPARQREIYDGYAASLRRLRPEATEAELACAAARWVAPSHTAGHVAGAAVDLTVRTRDGTEVDMGCPEAATPEESAGTCYTAAPDLPAHARRNRGAMIHALRSAGMVNYPTEWWHWSYGDRYWAFTTRARSARYGPADPP</sequence>
<keyword evidence="4" id="KW-0378">Hydrolase</keyword>
<dbReference type="Pfam" id="PF01427">
    <property type="entry name" value="Peptidase_M15"/>
    <property type="match status" value="1"/>
</dbReference>
<accession>A0A1E7KQW3</accession>
<keyword evidence="7" id="KW-0482">Metalloprotease</keyword>